<dbReference type="Gene3D" id="1.10.1040.10">
    <property type="entry name" value="N-(1-d-carboxylethyl)-l-norvaline Dehydrogenase, domain 2"/>
    <property type="match status" value="1"/>
</dbReference>
<dbReference type="GO" id="GO:0008926">
    <property type="term" value="F:mannitol-1-phosphate 5-dehydrogenase activity"/>
    <property type="evidence" value="ECO:0007669"/>
    <property type="project" value="TreeGrafter"/>
</dbReference>
<dbReference type="InterPro" id="IPR008927">
    <property type="entry name" value="6-PGluconate_DH-like_C_sf"/>
</dbReference>
<name>A0A2W7RLV6_9BACT</name>
<dbReference type="InterPro" id="IPR013131">
    <property type="entry name" value="Mannitol_DH_N"/>
</dbReference>
<evidence type="ECO:0000256" key="1">
    <source>
        <dbReference type="ARBA" id="ARBA00023002"/>
    </source>
</evidence>
<dbReference type="InterPro" id="IPR013328">
    <property type="entry name" value="6PGD_dom2"/>
</dbReference>
<evidence type="ECO:0000259" key="3">
    <source>
        <dbReference type="Pfam" id="PF01232"/>
    </source>
</evidence>
<dbReference type="AlphaFoldDB" id="A0A2W7RLV6"/>
<dbReference type="RefSeq" id="WP_111296205.1">
    <property type="nucleotide sequence ID" value="NZ_QKZV01000006.1"/>
</dbReference>
<proteinExistence type="predicted"/>
<keyword evidence="1" id="KW-0560">Oxidoreductase</keyword>
<comment type="caution">
    <text evidence="5">The sequence shown here is derived from an EMBL/GenBank/DDBJ whole genome shotgun (WGS) entry which is preliminary data.</text>
</comment>
<dbReference type="Pfam" id="PF08125">
    <property type="entry name" value="Mannitol_dh_C"/>
    <property type="match status" value="1"/>
</dbReference>
<gene>
    <name evidence="5" type="ORF">LX80_01959</name>
</gene>
<dbReference type="InterPro" id="IPR013118">
    <property type="entry name" value="Mannitol_DH_C"/>
</dbReference>
<dbReference type="OrthoDB" id="9768714at2"/>
<feature type="domain" description="Mannitol dehydrogenase N-terminal" evidence="3">
    <location>
        <begin position="30"/>
        <end position="270"/>
    </location>
</feature>
<evidence type="ECO:0000313" key="6">
    <source>
        <dbReference type="Proteomes" id="UP000249720"/>
    </source>
</evidence>
<protein>
    <submittedName>
        <fullName evidence="5">Tagaturonate reductase</fullName>
    </submittedName>
</protein>
<keyword evidence="2" id="KW-0520">NAD</keyword>
<feature type="domain" description="Mannitol dehydrogenase C-terminal" evidence="4">
    <location>
        <begin position="287"/>
        <end position="440"/>
    </location>
</feature>
<evidence type="ECO:0000256" key="2">
    <source>
        <dbReference type="ARBA" id="ARBA00023027"/>
    </source>
</evidence>
<dbReference type="NCBIfam" id="NF002969">
    <property type="entry name" value="PRK03643.1"/>
    <property type="match status" value="1"/>
</dbReference>
<dbReference type="GO" id="GO:0005829">
    <property type="term" value="C:cytosol"/>
    <property type="evidence" value="ECO:0007669"/>
    <property type="project" value="TreeGrafter"/>
</dbReference>
<dbReference type="EMBL" id="QKZV01000006">
    <property type="protein sequence ID" value="PZX61798.1"/>
    <property type="molecule type" value="Genomic_DNA"/>
</dbReference>
<reference evidence="5 6" key="1">
    <citation type="submission" date="2018-06" db="EMBL/GenBank/DDBJ databases">
        <title>Genomic Encyclopedia of Archaeal and Bacterial Type Strains, Phase II (KMG-II): from individual species to whole genera.</title>
        <authorList>
            <person name="Goeker M."/>
        </authorList>
    </citation>
    <scope>NUCLEOTIDE SEQUENCE [LARGE SCALE GENOMIC DNA]</scope>
    <source>
        <strain evidence="5 6">DSM 23241</strain>
    </source>
</reference>
<organism evidence="5 6">
    <name type="scientific">Hydrotalea sandarakina</name>
    <dbReference type="NCBI Taxonomy" id="1004304"/>
    <lineage>
        <taxon>Bacteria</taxon>
        <taxon>Pseudomonadati</taxon>
        <taxon>Bacteroidota</taxon>
        <taxon>Chitinophagia</taxon>
        <taxon>Chitinophagales</taxon>
        <taxon>Chitinophagaceae</taxon>
        <taxon>Hydrotalea</taxon>
    </lineage>
</organism>
<dbReference type="InterPro" id="IPR036291">
    <property type="entry name" value="NAD(P)-bd_dom_sf"/>
</dbReference>
<dbReference type="GO" id="GO:0019592">
    <property type="term" value="P:mannitol catabolic process"/>
    <property type="evidence" value="ECO:0007669"/>
    <property type="project" value="TreeGrafter"/>
</dbReference>
<dbReference type="Proteomes" id="UP000249720">
    <property type="component" value="Unassembled WGS sequence"/>
</dbReference>
<dbReference type="SUPFAM" id="SSF51735">
    <property type="entry name" value="NAD(P)-binding Rossmann-fold domains"/>
    <property type="match status" value="1"/>
</dbReference>
<dbReference type="SUPFAM" id="SSF48179">
    <property type="entry name" value="6-phosphogluconate dehydrogenase C-terminal domain-like"/>
    <property type="match status" value="1"/>
</dbReference>
<dbReference type="PANTHER" id="PTHR30524:SF0">
    <property type="entry name" value="ALTRONATE OXIDOREDUCTASE-RELATED"/>
    <property type="match status" value="1"/>
</dbReference>
<dbReference type="PANTHER" id="PTHR30524">
    <property type="entry name" value="MANNITOL-1-PHOSPHATE 5-DEHYDROGENASE"/>
    <property type="match status" value="1"/>
</dbReference>
<accession>A0A2W7RLV6</accession>
<keyword evidence="6" id="KW-1185">Reference proteome</keyword>
<evidence type="ECO:0000313" key="5">
    <source>
        <dbReference type="EMBL" id="PZX61798.1"/>
    </source>
</evidence>
<evidence type="ECO:0000259" key="4">
    <source>
        <dbReference type="Pfam" id="PF08125"/>
    </source>
</evidence>
<dbReference type="Pfam" id="PF01232">
    <property type="entry name" value="Mannitol_dh"/>
    <property type="match status" value="1"/>
</dbReference>
<sequence>MKLCKSNLAAIKKTRGVSIPNEEIFSLPEKVIQFGTGVLLRGLPDYFIDKANKQGLFNGRIVVVKSTNAGSTDAFNEQDGLYTLVVRGIENNVKVQEYWVNAAISRVLNVHNEWNDILSCAANPDMQIVISNTTEVGISLMEDDDIFAAPPVSFPGKLLAFLYHRFTIFNGADSSGMVIIPTELIVNNGKKLKEIIIELAKRNHLSNDFLKWLNEANDFCDSLVDRIVPGKLSEHDAKFVNQELGYEDELMIMSEAYRLWAIETSRHSTKNILSFAKADAGVIIEDDISIYRELKLRLLNGTHTFSCGLAFLAGFDTVKEAMDNRIFASYVTNLMLYEIAPVILSEKLTQQKAKQFALQVLDRFRNPAIAHHWINITMQYTSKMKMRNVPLIEAYLQQFKSVPPFMALGIAGYLYFMQSNVNEQGQPVQQQGHNTYILQDDYALQIHQLWKSNADFSTIIDTILSNENYFNIKSALLPNLETQIELYLTNMQQNNVLTVMEELMHQQMVSSIN</sequence>
<dbReference type="Gene3D" id="3.40.50.720">
    <property type="entry name" value="NAD(P)-binding Rossmann-like Domain"/>
    <property type="match status" value="1"/>
</dbReference>